<protein>
    <recommendedName>
        <fullName evidence="3">Transcriptional regulator, AbiEi antitoxin, Type IV TA system</fullName>
    </recommendedName>
</protein>
<reference evidence="2" key="1">
    <citation type="submission" date="2016-10" db="EMBL/GenBank/DDBJ databases">
        <authorList>
            <person name="Varghese N."/>
            <person name="Submissions S."/>
        </authorList>
    </citation>
    <scope>NUCLEOTIDE SEQUENCE [LARGE SCALE GENOMIC DNA]</scope>
    <source>
        <strain evidence="2">DSM 45722</strain>
    </source>
</reference>
<evidence type="ECO:0008006" key="3">
    <source>
        <dbReference type="Google" id="ProtNLM"/>
    </source>
</evidence>
<dbReference type="AlphaFoldDB" id="A0A1G4YYR6"/>
<evidence type="ECO:0000313" key="1">
    <source>
        <dbReference type="EMBL" id="SCX58597.1"/>
    </source>
</evidence>
<dbReference type="OrthoDB" id="5243722at2"/>
<evidence type="ECO:0000313" key="2">
    <source>
        <dbReference type="Proteomes" id="UP000198981"/>
    </source>
</evidence>
<keyword evidence="2" id="KW-1185">Reference proteome</keyword>
<dbReference type="RefSeq" id="WP_092807267.1">
    <property type="nucleotide sequence ID" value="NZ_FMUH01000007.1"/>
</dbReference>
<dbReference type="STRING" id="1960309.SAMN03159343_3799"/>
<organism evidence="1 2">
    <name type="scientific">Klenkia marina</name>
    <dbReference type="NCBI Taxonomy" id="1960309"/>
    <lineage>
        <taxon>Bacteria</taxon>
        <taxon>Bacillati</taxon>
        <taxon>Actinomycetota</taxon>
        <taxon>Actinomycetes</taxon>
        <taxon>Geodermatophilales</taxon>
        <taxon>Geodermatophilaceae</taxon>
        <taxon>Klenkia</taxon>
    </lineage>
</organism>
<dbReference type="Proteomes" id="UP000198981">
    <property type="component" value="Unassembled WGS sequence"/>
</dbReference>
<dbReference type="EMBL" id="FMUH01000007">
    <property type="protein sequence ID" value="SCX58597.1"/>
    <property type="molecule type" value="Genomic_DNA"/>
</dbReference>
<dbReference type="Gene3D" id="3.40.960.10">
    <property type="entry name" value="VSR Endonuclease"/>
    <property type="match status" value="1"/>
</dbReference>
<proteinExistence type="predicted"/>
<name>A0A1G4YYR6_9ACTN</name>
<sequence>MVVDPTTLLGRDGARRSSEVVLVSGRSSVVRWVRSGRLLRPFPGVLVDPARAQDWRVRAAAAVLWSGGRLTGRSALHLADLLGEPGPRVHIGVPPSRHVAVTRPPWLVVHVRRELSGLVRRGLAVVDDVAALLDAWGFAHGSRGTAREVEVARSTVIGAIRRRRVDPAFLVAALELNTRLPGRAELLHLVELAGSGSHSEFEIWGLQHLFDIPGLPPVERQYALETAIGTIHLDGALPRARLGIELDGAAYHRSPDNWAGDRRRDAAALALDWATLRIDFRRAHEAPAAARAEIAAAYWARLSRIERPRAVI</sequence>
<gene>
    <name evidence="1" type="ORF">SAMN03159343_3799</name>
</gene>
<accession>A0A1G4YYR6</accession>